<dbReference type="InterPro" id="IPR012337">
    <property type="entry name" value="RNaseH-like_sf"/>
</dbReference>
<dbReference type="EMBL" id="CP093361">
    <property type="protein sequence ID" value="UQS86911.1"/>
    <property type="molecule type" value="Genomic_DNA"/>
</dbReference>
<sequence>MHNDYKQRFNLVNKDWHSAWCADITYIPLTNHKWVYLASVYNPNNHQVVAHRVGNEMTAELVTKTMQAAVKNTDKPVFLHSDMGSQYISDQFEKLLTKLNIKHSYSLKGHPYDNTYIENFHSMLKREIVFQTKFETIEEVTVSIDWHVR</sequence>
<feature type="domain" description="Integrase catalytic" evidence="1">
    <location>
        <begin position="10"/>
        <end position="149"/>
    </location>
</feature>
<proteinExistence type="predicted"/>
<protein>
    <submittedName>
        <fullName evidence="2">DDE-type integrase/transposase/recombinase</fullName>
    </submittedName>
</protein>
<gene>
    <name evidence="2" type="ORF">MOO44_08620</name>
</gene>
<evidence type="ECO:0000313" key="3">
    <source>
        <dbReference type="Proteomes" id="UP000831181"/>
    </source>
</evidence>
<reference evidence="2" key="1">
    <citation type="journal article" date="2022" name="Int. J. Syst. Evol. Microbiol.">
        <title>Apilactobacillus apisilvae sp. nov., Nicolia spurrieriana gen. nov. sp. nov., Bombilactobacillus folatiphilus sp. nov. and Bombilactobacillus thymidiniphilus sp. nov., four new lactic acid bacterial isolates from stingless bees Tetragonula carbonaria and Austroplebeia australis.</title>
        <authorList>
            <person name="Oliphant S.A."/>
            <person name="Watson-Haigh N.S."/>
            <person name="Sumby K.M."/>
            <person name="Gardner J."/>
            <person name="Groom S."/>
            <person name="Jiranek V."/>
        </authorList>
    </citation>
    <scope>NUCLEOTIDE SEQUENCE</scope>
    <source>
        <strain evidence="2">SGEP1_A5</strain>
    </source>
</reference>
<dbReference type="InterPro" id="IPR001584">
    <property type="entry name" value="Integrase_cat-core"/>
</dbReference>
<organism evidence="2 3">
    <name type="scientific">Nicoliella spurrieriana</name>
    <dbReference type="NCBI Taxonomy" id="2925830"/>
    <lineage>
        <taxon>Bacteria</taxon>
        <taxon>Bacillati</taxon>
        <taxon>Bacillota</taxon>
        <taxon>Bacilli</taxon>
        <taxon>Lactobacillales</taxon>
        <taxon>Lactobacillaceae</taxon>
        <taxon>Nicoliella</taxon>
    </lineage>
</organism>
<dbReference type="KEGG" id="lbe:MOO44_08620"/>
<dbReference type="InterPro" id="IPR050900">
    <property type="entry name" value="Transposase_IS3/IS150/IS904"/>
</dbReference>
<dbReference type="PANTHER" id="PTHR46889">
    <property type="entry name" value="TRANSPOSASE INSF FOR INSERTION SEQUENCE IS3B-RELATED"/>
    <property type="match status" value="1"/>
</dbReference>
<dbReference type="SUPFAM" id="SSF53098">
    <property type="entry name" value="Ribonuclease H-like"/>
    <property type="match status" value="1"/>
</dbReference>
<dbReference type="Pfam" id="PF00665">
    <property type="entry name" value="rve"/>
    <property type="match status" value="1"/>
</dbReference>
<dbReference type="GO" id="GO:0015074">
    <property type="term" value="P:DNA integration"/>
    <property type="evidence" value="ECO:0007669"/>
    <property type="project" value="InterPro"/>
</dbReference>
<dbReference type="AlphaFoldDB" id="A0A976X5N6"/>
<evidence type="ECO:0000259" key="1">
    <source>
        <dbReference type="PROSITE" id="PS50994"/>
    </source>
</evidence>
<evidence type="ECO:0000313" key="2">
    <source>
        <dbReference type="EMBL" id="UQS86911.1"/>
    </source>
</evidence>
<dbReference type="PANTHER" id="PTHR46889:SF4">
    <property type="entry name" value="TRANSPOSASE INSO FOR INSERTION SEQUENCE ELEMENT IS911B-RELATED"/>
    <property type="match status" value="1"/>
</dbReference>
<name>A0A976X5N6_9LACO</name>
<dbReference type="PROSITE" id="PS50994">
    <property type="entry name" value="INTEGRASE"/>
    <property type="match status" value="1"/>
</dbReference>
<dbReference type="Proteomes" id="UP000831181">
    <property type="component" value="Chromosome"/>
</dbReference>
<dbReference type="RefSeq" id="WP_260116711.1">
    <property type="nucleotide sequence ID" value="NZ_CP093361.1"/>
</dbReference>
<dbReference type="Gene3D" id="3.30.420.10">
    <property type="entry name" value="Ribonuclease H-like superfamily/Ribonuclease H"/>
    <property type="match status" value="1"/>
</dbReference>
<keyword evidence="3" id="KW-1185">Reference proteome</keyword>
<dbReference type="InterPro" id="IPR036397">
    <property type="entry name" value="RNaseH_sf"/>
</dbReference>
<dbReference type="GO" id="GO:0003676">
    <property type="term" value="F:nucleic acid binding"/>
    <property type="evidence" value="ECO:0007669"/>
    <property type="project" value="InterPro"/>
</dbReference>
<accession>A0A976X5N6</accession>